<dbReference type="SUPFAM" id="SSF103473">
    <property type="entry name" value="MFS general substrate transporter"/>
    <property type="match status" value="1"/>
</dbReference>
<feature type="transmembrane region" description="Helical" evidence="1">
    <location>
        <begin position="14"/>
        <end position="34"/>
    </location>
</feature>
<comment type="caution">
    <text evidence="2">The sequence shown here is derived from an EMBL/GenBank/DDBJ whole genome shotgun (WGS) entry which is preliminary data.</text>
</comment>
<evidence type="ECO:0000256" key="1">
    <source>
        <dbReference type="SAM" id="Phobius"/>
    </source>
</evidence>
<keyword evidence="1" id="KW-0812">Transmembrane</keyword>
<evidence type="ECO:0000313" key="3">
    <source>
        <dbReference type="Proteomes" id="UP001596298"/>
    </source>
</evidence>
<feature type="transmembrane region" description="Helical" evidence="1">
    <location>
        <begin position="105"/>
        <end position="123"/>
    </location>
</feature>
<organism evidence="2 3">
    <name type="scientific">Flexivirga alba</name>
    <dbReference type="NCBI Taxonomy" id="702742"/>
    <lineage>
        <taxon>Bacteria</taxon>
        <taxon>Bacillati</taxon>
        <taxon>Actinomycetota</taxon>
        <taxon>Actinomycetes</taxon>
        <taxon>Micrococcales</taxon>
        <taxon>Dermacoccaceae</taxon>
        <taxon>Flexivirga</taxon>
    </lineage>
</organism>
<proteinExistence type="predicted"/>
<dbReference type="InterPro" id="IPR036259">
    <property type="entry name" value="MFS_trans_sf"/>
</dbReference>
<dbReference type="RefSeq" id="WP_382403686.1">
    <property type="nucleotide sequence ID" value="NZ_JBHSWH010000001.1"/>
</dbReference>
<keyword evidence="1" id="KW-0472">Membrane</keyword>
<dbReference type="EMBL" id="JBHSWH010000001">
    <property type="protein sequence ID" value="MFC6707013.1"/>
    <property type="molecule type" value="Genomic_DNA"/>
</dbReference>
<sequence length="133" mass="13906">MTAVIARRGAARRIGLAVGVGLLMVTAGLFCMALSPLPGVAFGCTVVLGVGVSVCTGHLWPAYLQATPMDQLGRYQSLLVFAQMAALLIATVLFTAIAGRLGARWSLALCAACTLVTLIWWITSSQRRLGSPS</sequence>
<dbReference type="Proteomes" id="UP001596298">
    <property type="component" value="Unassembled WGS sequence"/>
</dbReference>
<protein>
    <recommendedName>
        <fullName evidence="4">MFS transporter</fullName>
    </recommendedName>
</protein>
<gene>
    <name evidence="2" type="ORF">ACFQDH_17555</name>
</gene>
<keyword evidence="1" id="KW-1133">Transmembrane helix</keyword>
<feature type="transmembrane region" description="Helical" evidence="1">
    <location>
        <begin position="40"/>
        <end position="63"/>
    </location>
</feature>
<feature type="transmembrane region" description="Helical" evidence="1">
    <location>
        <begin position="75"/>
        <end position="99"/>
    </location>
</feature>
<dbReference type="Gene3D" id="1.20.1250.20">
    <property type="entry name" value="MFS general substrate transporter like domains"/>
    <property type="match status" value="1"/>
</dbReference>
<evidence type="ECO:0008006" key="4">
    <source>
        <dbReference type="Google" id="ProtNLM"/>
    </source>
</evidence>
<reference evidence="3" key="1">
    <citation type="journal article" date="2019" name="Int. J. Syst. Evol. Microbiol.">
        <title>The Global Catalogue of Microorganisms (GCM) 10K type strain sequencing project: providing services to taxonomists for standard genome sequencing and annotation.</title>
        <authorList>
            <consortium name="The Broad Institute Genomics Platform"/>
            <consortium name="The Broad Institute Genome Sequencing Center for Infectious Disease"/>
            <person name="Wu L."/>
            <person name="Ma J."/>
        </authorList>
    </citation>
    <scope>NUCLEOTIDE SEQUENCE [LARGE SCALE GENOMIC DNA]</scope>
    <source>
        <strain evidence="3">CCUG 58127</strain>
    </source>
</reference>
<keyword evidence="3" id="KW-1185">Reference proteome</keyword>
<name>A0ABW2AJK6_9MICO</name>
<accession>A0ABW2AJK6</accession>
<evidence type="ECO:0000313" key="2">
    <source>
        <dbReference type="EMBL" id="MFC6707013.1"/>
    </source>
</evidence>